<dbReference type="InterPro" id="IPR001958">
    <property type="entry name" value="Tet-R_TetA/multi-R_MdtG-like"/>
</dbReference>
<feature type="region of interest" description="Disordered" evidence="6">
    <location>
        <begin position="1"/>
        <end position="26"/>
    </location>
</feature>
<evidence type="ECO:0000256" key="4">
    <source>
        <dbReference type="ARBA" id="ARBA00022989"/>
    </source>
</evidence>
<dbReference type="InterPro" id="IPR036259">
    <property type="entry name" value="MFS_trans_sf"/>
</dbReference>
<feature type="transmembrane region" description="Helical" evidence="7">
    <location>
        <begin position="386"/>
        <end position="406"/>
    </location>
</feature>
<comment type="subcellular location">
    <subcellularLocation>
        <location evidence="1">Membrane</location>
        <topology evidence="1">Multi-pass membrane protein</topology>
    </subcellularLocation>
</comment>
<dbReference type="GO" id="GO:0016020">
    <property type="term" value="C:membrane"/>
    <property type="evidence" value="ECO:0007669"/>
    <property type="project" value="UniProtKB-SubCell"/>
</dbReference>
<protein>
    <submittedName>
        <fullName evidence="9">Major facilitator superfamily domain-containing protein</fullName>
    </submittedName>
</protein>
<comment type="caution">
    <text evidence="9">The sequence shown here is derived from an EMBL/GenBank/DDBJ whole genome shotgun (WGS) entry which is preliminary data.</text>
</comment>
<proteinExistence type="predicted"/>
<evidence type="ECO:0000256" key="7">
    <source>
        <dbReference type="SAM" id="Phobius"/>
    </source>
</evidence>
<dbReference type="AlphaFoldDB" id="A0A9W8NW02"/>
<evidence type="ECO:0000256" key="3">
    <source>
        <dbReference type="ARBA" id="ARBA00022692"/>
    </source>
</evidence>
<evidence type="ECO:0000313" key="9">
    <source>
        <dbReference type="EMBL" id="KAJ3741813.1"/>
    </source>
</evidence>
<evidence type="ECO:0000259" key="8">
    <source>
        <dbReference type="PROSITE" id="PS50850"/>
    </source>
</evidence>
<feature type="transmembrane region" description="Helical" evidence="7">
    <location>
        <begin position="110"/>
        <end position="127"/>
    </location>
</feature>
<name>A0A9W8NW02_9AGAR</name>
<dbReference type="PANTHER" id="PTHR23504">
    <property type="entry name" value="MAJOR FACILITATOR SUPERFAMILY DOMAIN-CONTAINING PROTEIN 10"/>
    <property type="match status" value="1"/>
</dbReference>
<accession>A0A9W8NW02</accession>
<dbReference type="InterPro" id="IPR011701">
    <property type="entry name" value="MFS"/>
</dbReference>
<dbReference type="Gene3D" id="1.20.1250.20">
    <property type="entry name" value="MFS general substrate transporter like domains"/>
    <property type="match status" value="1"/>
</dbReference>
<feature type="transmembrane region" description="Helical" evidence="7">
    <location>
        <begin position="458"/>
        <end position="481"/>
    </location>
</feature>
<dbReference type="InterPro" id="IPR020846">
    <property type="entry name" value="MFS_dom"/>
</dbReference>
<keyword evidence="2" id="KW-0813">Transport</keyword>
<feature type="transmembrane region" description="Helical" evidence="7">
    <location>
        <begin position="167"/>
        <end position="190"/>
    </location>
</feature>
<gene>
    <name evidence="9" type="ORF">DFH05DRAFT_1402763</name>
</gene>
<feature type="transmembrane region" description="Helical" evidence="7">
    <location>
        <begin position="345"/>
        <end position="366"/>
    </location>
</feature>
<feature type="transmembrane region" description="Helical" evidence="7">
    <location>
        <begin position="273"/>
        <end position="302"/>
    </location>
</feature>
<evidence type="ECO:0000256" key="2">
    <source>
        <dbReference type="ARBA" id="ARBA00022448"/>
    </source>
</evidence>
<dbReference type="SUPFAM" id="SSF103473">
    <property type="entry name" value="MFS general substrate transporter"/>
    <property type="match status" value="1"/>
</dbReference>
<reference evidence="9 10" key="1">
    <citation type="journal article" date="2023" name="Proc. Natl. Acad. Sci. U.S.A.">
        <title>A global phylogenomic analysis of the shiitake genus Lentinula.</title>
        <authorList>
            <person name="Sierra-Patev S."/>
            <person name="Min B."/>
            <person name="Naranjo-Ortiz M."/>
            <person name="Looney B."/>
            <person name="Konkel Z."/>
            <person name="Slot J.C."/>
            <person name="Sakamoto Y."/>
            <person name="Steenwyk J.L."/>
            <person name="Rokas A."/>
            <person name="Carro J."/>
            <person name="Camarero S."/>
            <person name="Ferreira P."/>
            <person name="Molpeceres G."/>
            <person name="Ruiz-Duenas F.J."/>
            <person name="Serrano A."/>
            <person name="Henrissat B."/>
            <person name="Drula E."/>
            <person name="Hughes K.W."/>
            <person name="Mata J.L."/>
            <person name="Ishikawa N.K."/>
            <person name="Vargas-Isla R."/>
            <person name="Ushijima S."/>
            <person name="Smith C.A."/>
            <person name="Donoghue J."/>
            <person name="Ahrendt S."/>
            <person name="Andreopoulos W."/>
            <person name="He G."/>
            <person name="LaButti K."/>
            <person name="Lipzen A."/>
            <person name="Ng V."/>
            <person name="Riley R."/>
            <person name="Sandor L."/>
            <person name="Barry K."/>
            <person name="Martinez A.T."/>
            <person name="Xiao Y."/>
            <person name="Gibbons J.G."/>
            <person name="Terashima K."/>
            <person name="Grigoriev I.V."/>
            <person name="Hibbett D."/>
        </authorList>
    </citation>
    <scope>NUCLEOTIDE SEQUENCE [LARGE SCALE GENOMIC DNA]</scope>
    <source>
        <strain evidence="9 10">TFB7810</strain>
    </source>
</reference>
<evidence type="ECO:0000256" key="1">
    <source>
        <dbReference type="ARBA" id="ARBA00004141"/>
    </source>
</evidence>
<dbReference type="PANTHER" id="PTHR23504:SF15">
    <property type="entry name" value="MAJOR FACILITATOR SUPERFAMILY (MFS) PROFILE DOMAIN-CONTAINING PROTEIN"/>
    <property type="match status" value="1"/>
</dbReference>
<dbReference type="PRINTS" id="PR01035">
    <property type="entry name" value="TCRTETA"/>
</dbReference>
<evidence type="ECO:0000313" key="10">
    <source>
        <dbReference type="Proteomes" id="UP001142393"/>
    </source>
</evidence>
<dbReference type="CDD" id="cd17330">
    <property type="entry name" value="MFS_SLC46_TetA_like"/>
    <property type="match status" value="1"/>
</dbReference>
<feature type="transmembrane region" description="Helical" evidence="7">
    <location>
        <begin position="210"/>
        <end position="232"/>
    </location>
</feature>
<sequence length="490" mass="54090">MSCPPTTSDDETQPLLRHDAENSPGSTRLHQYSLYLSQLAVLCFLRMLDPLNFTQIFPYINEFVSKMHLTEDSSQIGFYSGKQRPIFALCQLIAIYPWSSLSDRTGRRPVIIAGTLGLTFSTILFGVSQSFPAAMIARALAGLFSGNVPIIPTVLCEITDPESESVVFPFFGIFWPLGMILGPLIGGSLSNIAHKYPMFFDYLFLKTYPYFLPCLVIAAINFAGVCFAYFFLREVRLSSFMMSNVRFTFADVLVNFADAKTLSMKELLSNRMIHCLCTSACFLSFVSTAFDVIFVLFCYTPILKGGLGLETSQIGYALAISGLSAAFFQLVLMPTLLRRVDHAKCYHFTIAVWPVVFLILPGLNIFARNSLTGNNENLDDDATAMLWIGIGVVLVFAKIGFLPYTINTLLVKRYGPSASSLGASNGLLQFFICLSRSFSPFVSSSVFVVSAENNLFMGYGWAILLSVISLGSTHFSGCILAESKRLHTLS</sequence>
<feature type="transmembrane region" description="Helical" evidence="7">
    <location>
        <begin position="314"/>
        <end position="333"/>
    </location>
</feature>
<feature type="transmembrane region" description="Helical" evidence="7">
    <location>
        <begin position="133"/>
        <end position="155"/>
    </location>
</feature>
<dbReference type="GO" id="GO:0022857">
    <property type="term" value="F:transmembrane transporter activity"/>
    <property type="evidence" value="ECO:0007669"/>
    <property type="project" value="InterPro"/>
</dbReference>
<keyword evidence="4 7" id="KW-1133">Transmembrane helix</keyword>
<keyword evidence="3 7" id="KW-0812">Transmembrane</keyword>
<evidence type="ECO:0000256" key="5">
    <source>
        <dbReference type="ARBA" id="ARBA00023136"/>
    </source>
</evidence>
<keyword evidence="5 7" id="KW-0472">Membrane</keyword>
<feature type="transmembrane region" description="Helical" evidence="7">
    <location>
        <begin position="418"/>
        <end position="438"/>
    </location>
</feature>
<dbReference type="Proteomes" id="UP001142393">
    <property type="component" value="Unassembled WGS sequence"/>
</dbReference>
<dbReference type="Pfam" id="PF07690">
    <property type="entry name" value="MFS_1"/>
    <property type="match status" value="1"/>
</dbReference>
<evidence type="ECO:0000256" key="6">
    <source>
        <dbReference type="SAM" id="MobiDB-lite"/>
    </source>
</evidence>
<organism evidence="9 10">
    <name type="scientific">Lentinula detonsa</name>
    <dbReference type="NCBI Taxonomy" id="2804962"/>
    <lineage>
        <taxon>Eukaryota</taxon>
        <taxon>Fungi</taxon>
        <taxon>Dikarya</taxon>
        <taxon>Basidiomycota</taxon>
        <taxon>Agaricomycotina</taxon>
        <taxon>Agaricomycetes</taxon>
        <taxon>Agaricomycetidae</taxon>
        <taxon>Agaricales</taxon>
        <taxon>Marasmiineae</taxon>
        <taxon>Omphalotaceae</taxon>
        <taxon>Lentinula</taxon>
    </lineage>
</organism>
<dbReference type="EMBL" id="JANVFU010000011">
    <property type="protein sequence ID" value="KAJ3741813.1"/>
    <property type="molecule type" value="Genomic_DNA"/>
</dbReference>
<feature type="domain" description="Major facilitator superfamily (MFS) profile" evidence="8">
    <location>
        <begin position="38"/>
        <end position="484"/>
    </location>
</feature>
<dbReference type="PROSITE" id="PS50850">
    <property type="entry name" value="MFS"/>
    <property type="match status" value="1"/>
</dbReference>
<keyword evidence="10" id="KW-1185">Reference proteome</keyword>